<comment type="caution">
    <text evidence="4">The sequence shown here is derived from an EMBL/GenBank/DDBJ whole genome shotgun (WGS) entry which is preliminary data.</text>
</comment>
<dbReference type="InterPro" id="IPR011042">
    <property type="entry name" value="6-blade_b-propeller_TolB-like"/>
</dbReference>
<dbReference type="Proteomes" id="UP000887222">
    <property type="component" value="Unassembled WGS sequence"/>
</dbReference>
<evidence type="ECO:0000256" key="3">
    <source>
        <dbReference type="SAM" id="MobiDB-lite"/>
    </source>
</evidence>
<keyword evidence="1" id="KW-0677">Repeat</keyword>
<evidence type="ECO:0000313" key="5">
    <source>
        <dbReference type="Proteomes" id="UP000887222"/>
    </source>
</evidence>
<dbReference type="EMBL" id="BPMK01000012">
    <property type="protein sequence ID" value="GIZ52775.1"/>
    <property type="molecule type" value="Genomic_DNA"/>
</dbReference>
<dbReference type="PROSITE" id="PS51125">
    <property type="entry name" value="NHL"/>
    <property type="match status" value="1"/>
</dbReference>
<dbReference type="InterPro" id="IPR001258">
    <property type="entry name" value="NHL_repeat"/>
</dbReference>
<feature type="region of interest" description="Disordered" evidence="3">
    <location>
        <begin position="27"/>
        <end position="64"/>
    </location>
</feature>
<dbReference type="PROSITE" id="PS51257">
    <property type="entry name" value="PROKAR_LIPOPROTEIN"/>
    <property type="match status" value="1"/>
</dbReference>
<accession>A0ABQ4Q7I4</accession>
<proteinExistence type="predicted"/>
<dbReference type="Gene3D" id="2.40.10.500">
    <property type="match status" value="1"/>
</dbReference>
<dbReference type="PANTHER" id="PTHR13833:SF71">
    <property type="entry name" value="NHL DOMAIN-CONTAINING PROTEIN"/>
    <property type="match status" value="1"/>
</dbReference>
<keyword evidence="5" id="KW-1185">Reference proteome</keyword>
<protein>
    <recommendedName>
        <fullName evidence="6">NHL repeat-containing protein</fullName>
    </recommendedName>
</protein>
<dbReference type="PANTHER" id="PTHR13833">
    <property type="match status" value="1"/>
</dbReference>
<feature type="compositionally biased region" description="Pro residues" evidence="3">
    <location>
        <begin position="45"/>
        <end position="58"/>
    </location>
</feature>
<dbReference type="RefSeq" id="WP_220809195.1">
    <property type="nucleotide sequence ID" value="NZ_BPMK01000012.1"/>
</dbReference>
<feature type="repeat" description="NHL" evidence="2">
    <location>
        <begin position="333"/>
        <end position="368"/>
    </location>
</feature>
<evidence type="ECO:0000313" key="4">
    <source>
        <dbReference type="EMBL" id="GIZ52775.1"/>
    </source>
</evidence>
<organism evidence="4 5">
    <name type="scientific">Noviherbaspirillum aridicola</name>
    <dbReference type="NCBI Taxonomy" id="2849687"/>
    <lineage>
        <taxon>Bacteria</taxon>
        <taxon>Pseudomonadati</taxon>
        <taxon>Pseudomonadota</taxon>
        <taxon>Betaproteobacteria</taxon>
        <taxon>Burkholderiales</taxon>
        <taxon>Oxalobacteraceae</taxon>
        <taxon>Noviherbaspirillum</taxon>
    </lineage>
</organism>
<evidence type="ECO:0000256" key="1">
    <source>
        <dbReference type="ARBA" id="ARBA00022737"/>
    </source>
</evidence>
<sequence>MIRKLILGFCIPLAIAGCGGGDGVPGTETQASAASMMPGTSVAPPSLPEPGLPTPERPGLPAERAAPEARFTSPYALTLDRGGNLYVGGNGTVRRIAPDGSVTTLAGVNGVFGDAFGPPADGTGAAARFNRLTALDTDAAGHLYATDTFLNEGRIRKITRQGNVTTVFEGIYGLGIETDEHHGLYIADNFRSAIARLAPDGSLTRLLEGQLEPRGVVRDAGGNLYVLNTGQDFPPLGKTTYSCTLDRISPTGVRSTLAGARAAQEFDNTCGHIDGPGAGARIGAGAQGLASDQAGNLYFADTDNHTIRRYGTDGVLTTVAGSAGVAGSADGAGGEARFNRPTSVAVDAAGNLYVADSGNHAIRKITPAGVVSTYAGQPGEPGSVDAGPV</sequence>
<evidence type="ECO:0000256" key="2">
    <source>
        <dbReference type="PROSITE-ProRule" id="PRU00504"/>
    </source>
</evidence>
<name>A0ABQ4Q7I4_9BURK</name>
<dbReference type="Gene3D" id="2.120.10.30">
    <property type="entry name" value="TolB, C-terminal domain"/>
    <property type="match status" value="4"/>
</dbReference>
<reference evidence="4 5" key="1">
    <citation type="journal article" date="2022" name="Int. J. Syst. Evol. Microbiol.">
        <title>Noviherbaspirillum aridicola sp. nov., isolated from an arid soil in Pakistan.</title>
        <authorList>
            <person name="Khan I.U."/>
            <person name="Saqib M."/>
            <person name="Amin A."/>
            <person name="Hussain F."/>
            <person name="Li L."/>
            <person name="Liu Y.H."/>
            <person name="Fang B.Z."/>
            <person name="Ahmed I."/>
            <person name="Li W.J."/>
        </authorList>
    </citation>
    <scope>NUCLEOTIDE SEQUENCE [LARGE SCALE GENOMIC DNA]</scope>
    <source>
        <strain evidence="4 5">NCCP-691</strain>
    </source>
</reference>
<gene>
    <name evidence="4" type="ORF">NCCP691_27890</name>
</gene>
<dbReference type="SUPFAM" id="SSF63829">
    <property type="entry name" value="Calcium-dependent phosphotriesterase"/>
    <property type="match status" value="1"/>
</dbReference>
<evidence type="ECO:0008006" key="6">
    <source>
        <dbReference type="Google" id="ProtNLM"/>
    </source>
</evidence>
<dbReference type="Pfam" id="PF01436">
    <property type="entry name" value="NHL"/>
    <property type="match status" value="1"/>
</dbReference>